<dbReference type="AlphaFoldDB" id="A0A5M8PPH6"/>
<dbReference type="Gene3D" id="3.30.300.90">
    <property type="entry name" value="BolA-like"/>
    <property type="match status" value="1"/>
</dbReference>
<name>A0A5M8PPH6_9LECA</name>
<protein>
    <submittedName>
        <fullName evidence="4">Bola</fullName>
    </submittedName>
</protein>
<evidence type="ECO:0000256" key="1">
    <source>
        <dbReference type="ARBA" id="ARBA00005578"/>
    </source>
</evidence>
<dbReference type="OrthoDB" id="203381at2759"/>
<dbReference type="SUPFAM" id="SSF82657">
    <property type="entry name" value="BolA-like"/>
    <property type="match status" value="1"/>
</dbReference>
<sequence>MPPPTAILSLLARRPKSRQASTASTPSPRPRTRAPPPRHPLSTPAPPRRRPRPPAPDHLTEKELAVFAKLARELRPEELQVQDVSGGCGSMYAIEIASARFRGLSTMQQHRMVNGVLGEEIRGWHGVQLRTRVA</sequence>
<gene>
    <name evidence="4" type="ORF">FRX48_04684</name>
</gene>
<dbReference type="PANTHER" id="PTHR46188:SF1">
    <property type="entry name" value="BOLA-LIKE PROTEIN 3"/>
    <property type="match status" value="1"/>
</dbReference>
<proteinExistence type="inferred from homology"/>
<dbReference type="EMBL" id="VXIT01000007">
    <property type="protein sequence ID" value="KAA6411404.1"/>
    <property type="molecule type" value="Genomic_DNA"/>
</dbReference>
<evidence type="ECO:0000313" key="4">
    <source>
        <dbReference type="EMBL" id="KAA6411404.1"/>
    </source>
</evidence>
<accession>A0A5M8PPH6</accession>
<comment type="similarity">
    <text evidence="1 2">Belongs to the BolA/IbaG family.</text>
</comment>
<dbReference type="Pfam" id="PF01722">
    <property type="entry name" value="BolA"/>
    <property type="match status" value="1"/>
</dbReference>
<organism evidence="4 5">
    <name type="scientific">Lasallia pustulata</name>
    <dbReference type="NCBI Taxonomy" id="136370"/>
    <lineage>
        <taxon>Eukaryota</taxon>
        <taxon>Fungi</taxon>
        <taxon>Dikarya</taxon>
        <taxon>Ascomycota</taxon>
        <taxon>Pezizomycotina</taxon>
        <taxon>Lecanoromycetes</taxon>
        <taxon>OSLEUM clade</taxon>
        <taxon>Umbilicariomycetidae</taxon>
        <taxon>Umbilicariales</taxon>
        <taxon>Umbilicariaceae</taxon>
        <taxon>Lasallia</taxon>
    </lineage>
</organism>
<dbReference type="PANTHER" id="PTHR46188">
    <property type="entry name" value="BOLA-LIKE PROTEIN 3"/>
    <property type="match status" value="1"/>
</dbReference>
<evidence type="ECO:0000313" key="5">
    <source>
        <dbReference type="Proteomes" id="UP000324767"/>
    </source>
</evidence>
<dbReference type="GO" id="GO:0005759">
    <property type="term" value="C:mitochondrial matrix"/>
    <property type="evidence" value="ECO:0007669"/>
    <property type="project" value="TreeGrafter"/>
</dbReference>
<evidence type="ECO:0000256" key="3">
    <source>
        <dbReference type="SAM" id="MobiDB-lite"/>
    </source>
</evidence>
<dbReference type="InterPro" id="IPR002634">
    <property type="entry name" value="BolA"/>
</dbReference>
<comment type="caution">
    <text evidence="4">The sequence shown here is derived from an EMBL/GenBank/DDBJ whole genome shotgun (WGS) entry which is preliminary data.</text>
</comment>
<evidence type="ECO:0000256" key="2">
    <source>
        <dbReference type="RuleBase" id="RU003860"/>
    </source>
</evidence>
<feature type="region of interest" description="Disordered" evidence="3">
    <location>
        <begin position="1"/>
        <end position="59"/>
    </location>
</feature>
<dbReference type="Proteomes" id="UP000324767">
    <property type="component" value="Unassembled WGS sequence"/>
</dbReference>
<reference evidence="4 5" key="1">
    <citation type="submission" date="2019-09" db="EMBL/GenBank/DDBJ databases">
        <title>The hologenome of the rock-dwelling lichen Lasallia pustulata.</title>
        <authorList>
            <person name="Greshake Tzovaras B."/>
            <person name="Segers F."/>
            <person name="Bicker A."/>
            <person name="Dal Grande F."/>
            <person name="Otte J."/>
            <person name="Hankeln T."/>
            <person name="Schmitt I."/>
            <person name="Ebersberger I."/>
        </authorList>
    </citation>
    <scope>NUCLEOTIDE SEQUENCE [LARGE SCALE GENOMIC DNA]</scope>
    <source>
        <strain evidence="4">A1-1</strain>
    </source>
</reference>
<feature type="compositionally biased region" description="Pro residues" evidence="3">
    <location>
        <begin position="27"/>
        <end position="46"/>
    </location>
</feature>
<dbReference type="InterPro" id="IPR036065">
    <property type="entry name" value="BolA-like_sf"/>
</dbReference>
<dbReference type="InterPro" id="IPR052275">
    <property type="entry name" value="Mt_Fe-S_assembly_factor"/>
</dbReference>